<evidence type="ECO:0000313" key="1">
    <source>
        <dbReference type="EMBL" id="PTB47002.1"/>
    </source>
</evidence>
<accession>A0A2T3ZQB1</accession>
<proteinExistence type="predicted"/>
<reference evidence="1 2" key="1">
    <citation type="submission" date="2016-07" db="EMBL/GenBank/DDBJ databases">
        <title>Multiple horizontal gene transfer events from other fungi enriched the ability of initially mycotrophic Trichoderma (Ascomycota) to feed on dead plant biomass.</title>
        <authorList>
            <consortium name="DOE Joint Genome Institute"/>
            <person name="Aerts A."/>
            <person name="Atanasova L."/>
            <person name="Chenthamara K."/>
            <person name="Zhang J."/>
            <person name="Grujic M."/>
            <person name="Henrissat B."/>
            <person name="Kuo A."/>
            <person name="Salamov A."/>
            <person name="Lipzen A."/>
            <person name="Labutti K."/>
            <person name="Barry K."/>
            <person name="Miao Y."/>
            <person name="Rahimi M.J."/>
            <person name="Shen Q."/>
            <person name="Grigoriev I.V."/>
            <person name="Kubicek C.P."/>
            <person name="Druzhinina I.S."/>
        </authorList>
    </citation>
    <scope>NUCLEOTIDE SEQUENCE [LARGE SCALE GENOMIC DNA]</scope>
    <source>
        <strain evidence="1 2">CBS 433.97</strain>
    </source>
</reference>
<dbReference type="Proteomes" id="UP000240493">
    <property type="component" value="Unassembled WGS sequence"/>
</dbReference>
<organism evidence="1 2">
    <name type="scientific">Trichoderma asperellum (strain ATCC 204424 / CBS 433.97 / NBRC 101777)</name>
    <dbReference type="NCBI Taxonomy" id="1042311"/>
    <lineage>
        <taxon>Eukaryota</taxon>
        <taxon>Fungi</taxon>
        <taxon>Dikarya</taxon>
        <taxon>Ascomycota</taxon>
        <taxon>Pezizomycotina</taxon>
        <taxon>Sordariomycetes</taxon>
        <taxon>Hypocreomycetidae</taxon>
        <taxon>Hypocreales</taxon>
        <taxon>Hypocreaceae</taxon>
        <taxon>Trichoderma</taxon>
    </lineage>
</organism>
<dbReference type="EMBL" id="KZ679256">
    <property type="protein sequence ID" value="PTB47002.1"/>
    <property type="molecule type" value="Genomic_DNA"/>
</dbReference>
<keyword evidence="2" id="KW-1185">Reference proteome</keyword>
<evidence type="ECO:0000313" key="2">
    <source>
        <dbReference type="Proteomes" id="UP000240493"/>
    </source>
</evidence>
<protein>
    <submittedName>
        <fullName evidence="1">Uncharacterized protein</fullName>
    </submittedName>
</protein>
<sequence>MTAPAFTGLGGLSSASNFFPSLIPIPPVPFFFFFAPGLSSHSHFTRAKTATPTSLTDPGQVLAFPSSFSLHSRSMSNPELVSRRYTELFLPDSTAECLGFPP</sequence>
<name>A0A2T3ZQB1_TRIA4</name>
<gene>
    <name evidence="1" type="ORF">M441DRAFT_228910</name>
</gene>
<dbReference type="AlphaFoldDB" id="A0A2T3ZQB1"/>